<feature type="compositionally biased region" description="Polar residues" evidence="1">
    <location>
        <begin position="34"/>
        <end position="50"/>
    </location>
</feature>
<feature type="region of interest" description="Disordered" evidence="1">
    <location>
        <begin position="1"/>
        <end position="50"/>
    </location>
</feature>
<reference evidence="2 3" key="1">
    <citation type="submission" date="2018-01" db="EMBL/GenBank/DDBJ databases">
        <title>Genome characterization of the sugarcane-associated fungus Trichoderma ghanense CCMA-1212 and their application in lignocelulose bioconversion.</title>
        <authorList>
            <person name="Steindorff A.S."/>
            <person name="Mendes T.D."/>
            <person name="Vilela E.S.D."/>
            <person name="Rodrigues D.S."/>
            <person name="Formighieri E.F."/>
            <person name="Melo I.S."/>
            <person name="Favaro L.C.L."/>
        </authorList>
    </citation>
    <scope>NUCLEOTIDE SEQUENCE [LARGE SCALE GENOMIC DNA]</scope>
    <source>
        <strain evidence="2 3">CCMA-1212</strain>
    </source>
</reference>
<dbReference type="GeneID" id="300574979"/>
<keyword evidence="3" id="KW-1185">Reference proteome</keyword>
<gene>
    <name evidence="2" type="ORF">CCMA1212_003173</name>
</gene>
<dbReference type="Proteomes" id="UP001642720">
    <property type="component" value="Unassembled WGS sequence"/>
</dbReference>
<proteinExistence type="predicted"/>
<evidence type="ECO:0000256" key="1">
    <source>
        <dbReference type="SAM" id="MobiDB-lite"/>
    </source>
</evidence>
<organism evidence="2 3">
    <name type="scientific">Trichoderma ghanense</name>
    <dbReference type="NCBI Taxonomy" id="65468"/>
    <lineage>
        <taxon>Eukaryota</taxon>
        <taxon>Fungi</taxon>
        <taxon>Dikarya</taxon>
        <taxon>Ascomycota</taxon>
        <taxon>Pezizomycotina</taxon>
        <taxon>Sordariomycetes</taxon>
        <taxon>Hypocreomycetidae</taxon>
        <taxon>Hypocreales</taxon>
        <taxon>Hypocreaceae</taxon>
        <taxon>Trichoderma</taxon>
    </lineage>
</organism>
<comment type="caution">
    <text evidence="2">The sequence shown here is derived from an EMBL/GenBank/DDBJ whole genome shotgun (WGS) entry which is preliminary data.</text>
</comment>
<sequence length="118" mass="13363">MSLAQPNTRMSKDGPNDQNAQRRPKRTTSRKEVTYSTPNPDYSSGSSQRSTIVQKHQNIEILLDDNPVVVLILPLALLIRRLGLKAIVLKADVLHQLRELRYGALGGLFIQPYIPRYQ</sequence>
<accession>A0ABY2HBA6</accession>
<dbReference type="EMBL" id="PPTA01000003">
    <property type="protein sequence ID" value="TFB05528.1"/>
    <property type="molecule type" value="Genomic_DNA"/>
</dbReference>
<dbReference type="RefSeq" id="XP_073561729.1">
    <property type="nucleotide sequence ID" value="XM_073700529.1"/>
</dbReference>
<evidence type="ECO:0000313" key="2">
    <source>
        <dbReference type="EMBL" id="TFB05528.1"/>
    </source>
</evidence>
<evidence type="ECO:0000313" key="3">
    <source>
        <dbReference type="Proteomes" id="UP001642720"/>
    </source>
</evidence>
<name>A0ABY2HBA6_9HYPO</name>
<protein>
    <submittedName>
        <fullName evidence="2">Uncharacterized protein</fullName>
    </submittedName>
</protein>